<dbReference type="InterPro" id="IPR050832">
    <property type="entry name" value="Bact_Acetyltransf"/>
</dbReference>
<sequence>MSLVSLRVRRAVEGDLPALIDLENASFASDRISPRQWRWHLESDSARVLVALHERRLVGACVVFFRKGSDLARLYSMAVAEDARGRRVGEQLLEAAEQAALRSGCRRLRLEVRTGNRAAQRLYERNDYRRLAALPAYYEDGEDGWRYEKALSRTPSA</sequence>
<keyword evidence="2" id="KW-0012">Acyltransferase</keyword>
<evidence type="ECO:0000313" key="4">
    <source>
        <dbReference type="EMBL" id="PZQ16484.1"/>
    </source>
</evidence>
<dbReference type="AlphaFoldDB" id="A0A2W5KKU3"/>
<evidence type="ECO:0000256" key="2">
    <source>
        <dbReference type="ARBA" id="ARBA00023315"/>
    </source>
</evidence>
<proteinExistence type="predicted"/>
<dbReference type="Pfam" id="PF00583">
    <property type="entry name" value="Acetyltransf_1"/>
    <property type="match status" value="1"/>
</dbReference>
<dbReference type="Proteomes" id="UP000249046">
    <property type="component" value="Unassembled WGS sequence"/>
</dbReference>
<dbReference type="EMBL" id="QFPO01000005">
    <property type="protein sequence ID" value="PZQ16484.1"/>
    <property type="molecule type" value="Genomic_DNA"/>
</dbReference>
<feature type="domain" description="N-acetyltransferase" evidence="3">
    <location>
        <begin position="6"/>
        <end position="152"/>
    </location>
</feature>
<evidence type="ECO:0000313" key="5">
    <source>
        <dbReference type="Proteomes" id="UP000249046"/>
    </source>
</evidence>
<keyword evidence="1 4" id="KW-0808">Transferase</keyword>
<dbReference type="Gene3D" id="3.40.630.30">
    <property type="match status" value="1"/>
</dbReference>
<dbReference type="GO" id="GO:0016747">
    <property type="term" value="F:acyltransferase activity, transferring groups other than amino-acyl groups"/>
    <property type="evidence" value="ECO:0007669"/>
    <property type="project" value="InterPro"/>
</dbReference>
<organism evidence="4 5">
    <name type="scientific">Rhodanobacter denitrificans</name>
    <dbReference type="NCBI Taxonomy" id="666685"/>
    <lineage>
        <taxon>Bacteria</taxon>
        <taxon>Pseudomonadati</taxon>
        <taxon>Pseudomonadota</taxon>
        <taxon>Gammaproteobacteria</taxon>
        <taxon>Lysobacterales</taxon>
        <taxon>Rhodanobacteraceae</taxon>
        <taxon>Rhodanobacter</taxon>
    </lineage>
</organism>
<dbReference type="PANTHER" id="PTHR43877">
    <property type="entry name" value="AMINOALKYLPHOSPHONATE N-ACETYLTRANSFERASE-RELATED-RELATED"/>
    <property type="match status" value="1"/>
</dbReference>
<dbReference type="SUPFAM" id="SSF55729">
    <property type="entry name" value="Acyl-CoA N-acyltransferases (Nat)"/>
    <property type="match status" value="1"/>
</dbReference>
<comment type="caution">
    <text evidence="4">The sequence shown here is derived from an EMBL/GenBank/DDBJ whole genome shotgun (WGS) entry which is preliminary data.</text>
</comment>
<reference evidence="4 5" key="1">
    <citation type="submission" date="2017-08" db="EMBL/GenBank/DDBJ databases">
        <title>Infants hospitalized years apart are colonized by the same room-sourced microbial strains.</title>
        <authorList>
            <person name="Brooks B."/>
            <person name="Olm M.R."/>
            <person name="Firek B.A."/>
            <person name="Baker R."/>
            <person name="Thomas B.C."/>
            <person name="Morowitz M.J."/>
            <person name="Banfield J.F."/>
        </authorList>
    </citation>
    <scope>NUCLEOTIDE SEQUENCE [LARGE SCALE GENOMIC DNA]</scope>
    <source>
        <strain evidence="4">S2_005_003_R2_42</strain>
    </source>
</reference>
<dbReference type="InterPro" id="IPR016181">
    <property type="entry name" value="Acyl_CoA_acyltransferase"/>
</dbReference>
<dbReference type="InterPro" id="IPR000182">
    <property type="entry name" value="GNAT_dom"/>
</dbReference>
<gene>
    <name evidence="4" type="ORF">DI564_07590</name>
</gene>
<evidence type="ECO:0000259" key="3">
    <source>
        <dbReference type="PROSITE" id="PS51186"/>
    </source>
</evidence>
<evidence type="ECO:0000256" key="1">
    <source>
        <dbReference type="ARBA" id="ARBA00022679"/>
    </source>
</evidence>
<dbReference type="PANTHER" id="PTHR43877:SF2">
    <property type="entry name" value="AMINOALKYLPHOSPHONATE N-ACETYLTRANSFERASE-RELATED"/>
    <property type="match status" value="1"/>
</dbReference>
<dbReference type="PROSITE" id="PS51186">
    <property type="entry name" value="GNAT"/>
    <property type="match status" value="1"/>
</dbReference>
<protein>
    <submittedName>
        <fullName evidence="4">GNAT family N-acetyltransferase</fullName>
    </submittedName>
</protein>
<dbReference type="CDD" id="cd04301">
    <property type="entry name" value="NAT_SF"/>
    <property type="match status" value="1"/>
</dbReference>
<accession>A0A2W5KKU3</accession>
<name>A0A2W5KKU3_9GAMM</name>